<dbReference type="OrthoDB" id="3256702at2759"/>
<keyword evidence="2" id="KW-0812">Transmembrane</keyword>
<sequence length="602" mass="62084">MATVSVTITTPPLSPSSSSTNSGMRSTESESTSSPPPSESPSNPSTSNPPSSTSLTSDGPGVPDDVSTTSSSSAPPSGSSSSSARPTDSRSGDGGGSSSNSSPGDPAPTQERPTSMGNEAVPEPSTTWSTAVTFTTTDAGGSTVLTVPSQFTTVIVTTLPGGTFTTVTQVVANPPGILNPGGGDSEDSAAKFFQNKGAVAGVFIAAFLAVVAMVVFVVFAIRRRRSRVQNERDAEIAAGLQAAVSNQRFVDDEDHPVVMRNVPSALRGRSPWPDDDDDDRLVYGSSAAPIMYSNFHGVGPPSQNMIIAPEAAYPATPARYALARRDSSSPSPERDLPGLPKTTFEPASPTGNSGGGWSSSHHHNGSGGGGAFASRRSHSVSPIPSIPSNSALGSTYHGTREPGGTSVGHAPPSSFSHRQPGKEGNGSMGGTGSGSGGTSAPSLMTAGARGTQRVSSPTLGDMYPPEYEQFSRPASSAAQVIEPQVGYAYEPEPVLHNHQIVADLAEVQGAYDGLRSPFSADIATMSVASRSMYSREDDESEEGHAMDSRLDPLMRMRGGIASAASVGPRDHEDYMRRVVPQLHSNSSTASHSHSMVQSHSTH</sequence>
<dbReference type="EMBL" id="KN824279">
    <property type="protein sequence ID" value="KIM33095.1"/>
    <property type="molecule type" value="Genomic_DNA"/>
</dbReference>
<evidence type="ECO:0000313" key="3">
    <source>
        <dbReference type="EMBL" id="KIM33095.1"/>
    </source>
</evidence>
<dbReference type="STRING" id="933852.A0A0C3B8H5"/>
<evidence type="ECO:0000256" key="1">
    <source>
        <dbReference type="SAM" id="MobiDB-lite"/>
    </source>
</evidence>
<gene>
    <name evidence="3" type="ORF">M408DRAFT_191826</name>
</gene>
<feature type="transmembrane region" description="Helical" evidence="2">
    <location>
        <begin position="198"/>
        <end position="221"/>
    </location>
</feature>
<feature type="compositionally biased region" description="Low complexity" evidence="1">
    <location>
        <begin position="379"/>
        <end position="390"/>
    </location>
</feature>
<keyword evidence="2" id="KW-1133">Transmembrane helix</keyword>
<feature type="compositionally biased region" description="Low complexity" evidence="1">
    <location>
        <begin position="40"/>
        <end position="86"/>
    </location>
</feature>
<protein>
    <recommendedName>
        <fullName evidence="5">REJ domain-containing protein</fullName>
    </recommendedName>
</protein>
<name>A0A0C3B8H5_SERVB</name>
<evidence type="ECO:0000256" key="2">
    <source>
        <dbReference type="SAM" id="Phobius"/>
    </source>
</evidence>
<feature type="compositionally biased region" description="Low complexity" evidence="1">
    <location>
        <begin position="583"/>
        <end position="602"/>
    </location>
</feature>
<dbReference type="AlphaFoldDB" id="A0A0C3B8H5"/>
<keyword evidence="4" id="KW-1185">Reference proteome</keyword>
<evidence type="ECO:0000313" key="4">
    <source>
        <dbReference type="Proteomes" id="UP000054097"/>
    </source>
</evidence>
<feature type="region of interest" description="Disordered" evidence="1">
    <location>
        <begin position="1"/>
        <end position="127"/>
    </location>
</feature>
<evidence type="ECO:0008006" key="5">
    <source>
        <dbReference type="Google" id="ProtNLM"/>
    </source>
</evidence>
<feature type="region of interest" description="Disordered" evidence="1">
    <location>
        <begin position="322"/>
        <end position="459"/>
    </location>
</feature>
<proteinExistence type="predicted"/>
<reference evidence="3 4" key="1">
    <citation type="submission" date="2014-04" db="EMBL/GenBank/DDBJ databases">
        <authorList>
            <consortium name="DOE Joint Genome Institute"/>
            <person name="Kuo A."/>
            <person name="Zuccaro A."/>
            <person name="Kohler A."/>
            <person name="Nagy L.G."/>
            <person name="Floudas D."/>
            <person name="Copeland A."/>
            <person name="Barry K.W."/>
            <person name="Cichocki N."/>
            <person name="Veneault-Fourrey C."/>
            <person name="LaButti K."/>
            <person name="Lindquist E.A."/>
            <person name="Lipzen A."/>
            <person name="Lundell T."/>
            <person name="Morin E."/>
            <person name="Murat C."/>
            <person name="Sun H."/>
            <person name="Tunlid A."/>
            <person name="Henrissat B."/>
            <person name="Grigoriev I.V."/>
            <person name="Hibbett D.S."/>
            <person name="Martin F."/>
            <person name="Nordberg H.P."/>
            <person name="Cantor M.N."/>
            <person name="Hua S.X."/>
        </authorList>
    </citation>
    <scope>NUCLEOTIDE SEQUENCE [LARGE SCALE GENOMIC DNA]</scope>
    <source>
        <strain evidence="3 4">MAFF 305830</strain>
    </source>
</reference>
<dbReference type="HOGENOM" id="CLU_453537_0_0_1"/>
<accession>A0A0C3B8H5</accession>
<feature type="compositionally biased region" description="Low complexity" evidence="1">
    <location>
        <begin position="1"/>
        <end position="33"/>
    </location>
</feature>
<organism evidence="3 4">
    <name type="scientific">Serendipita vermifera MAFF 305830</name>
    <dbReference type="NCBI Taxonomy" id="933852"/>
    <lineage>
        <taxon>Eukaryota</taxon>
        <taxon>Fungi</taxon>
        <taxon>Dikarya</taxon>
        <taxon>Basidiomycota</taxon>
        <taxon>Agaricomycotina</taxon>
        <taxon>Agaricomycetes</taxon>
        <taxon>Sebacinales</taxon>
        <taxon>Serendipitaceae</taxon>
        <taxon>Serendipita</taxon>
    </lineage>
</organism>
<keyword evidence="2" id="KW-0472">Membrane</keyword>
<dbReference type="Proteomes" id="UP000054097">
    <property type="component" value="Unassembled WGS sequence"/>
</dbReference>
<feature type="region of interest" description="Disordered" evidence="1">
    <location>
        <begin position="561"/>
        <end position="602"/>
    </location>
</feature>
<feature type="compositionally biased region" description="Gly residues" evidence="1">
    <location>
        <begin position="423"/>
        <end position="437"/>
    </location>
</feature>
<feature type="compositionally biased region" description="Basic and acidic residues" evidence="1">
    <location>
        <begin position="323"/>
        <end position="336"/>
    </location>
</feature>
<reference evidence="4" key="2">
    <citation type="submission" date="2015-01" db="EMBL/GenBank/DDBJ databases">
        <title>Evolutionary Origins and Diversification of the Mycorrhizal Mutualists.</title>
        <authorList>
            <consortium name="DOE Joint Genome Institute"/>
            <consortium name="Mycorrhizal Genomics Consortium"/>
            <person name="Kohler A."/>
            <person name="Kuo A."/>
            <person name="Nagy L.G."/>
            <person name="Floudas D."/>
            <person name="Copeland A."/>
            <person name="Barry K.W."/>
            <person name="Cichocki N."/>
            <person name="Veneault-Fourrey C."/>
            <person name="LaButti K."/>
            <person name="Lindquist E.A."/>
            <person name="Lipzen A."/>
            <person name="Lundell T."/>
            <person name="Morin E."/>
            <person name="Murat C."/>
            <person name="Riley R."/>
            <person name="Ohm R."/>
            <person name="Sun H."/>
            <person name="Tunlid A."/>
            <person name="Henrissat B."/>
            <person name="Grigoriev I.V."/>
            <person name="Hibbett D.S."/>
            <person name="Martin F."/>
        </authorList>
    </citation>
    <scope>NUCLEOTIDE SEQUENCE [LARGE SCALE GENOMIC DNA]</scope>
    <source>
        <strain evidence="4">MAFF 305830</strain>
    </source>
</reference>